<dbReference type="PROSITE" id="PS00615">
    <property type="entry name" value="C_TYPE_LECTIN_1"/>
    <property type="match status" value="1"/>
</dbReference>
<evidence type="ECO:0000313" key="5">
    <source>
        <dbReference type="Proteomes" id="UP001497482"/>
    </source>
</evidence>
<dbReference type="AlphaFoldDB" id="A0AAV2LVU6"/>
<name>A0AAV2LVU6_KNICA</name>
<feature type="domain" description="C-type lectin" evidence="3">
    <location>
        <begin position="19"/>
        <end position="145"/>
    </location>
</feature>
<gene>
    <name evidence="4" type="ORF">KC01_LOCUS32598</name>
</gene>
<reference evidence="4 5" key="1">
    <citation type="submission" date="2024-04" db="EMBL/GenBank/DDBJ databases">
        <authorList>
            <person name="Waldvogel A.-M."/>
            <person name="Schoenle A."/>
        </authorList>
    </citation>
    <scope>NUCLEOTIDE SEQUENCE [LARGE SCALE GENOMIC DNA]</scope>
</reference>
<keyword evidence="1" id="KW-1015">Disulfide bond</keyword>
<dbReference type="Gene3D" id="3.10.100.10">
    <property type="entry name" value="Mannose-Binding Protein A, subunit A"/>
    <property type="match status" value="2"/>
</dbReference>
<evidence type="ECO:0000256" key="1">
    <source>
        <dbReference type="ARBA" id="ARBA00023157"/>
    </source>
</evidence>
<proteinExistence type="predicted"/>
<dbReference type="InterPro" id="IPR018378">
    <property type="entry name" value="C-type_lectin_CS"/>
</dbReference>
<dbReference type="SUPFAM" id="SSF56436">
    <property type="entry name" value="C-type lectin-like"/>
    <property type="match status" value="2"/>
</dbReference>
<dbReference type="PANTHER" id="PTHR45784">
    <property type="entry name" value="C-TYPE LECTIN DOMAIN FAMILY 20 MEMBER A-RELATED"/>
    <property type="match status" value="1"/>
</dbReference>
<feature type="domain" description="C-type lectin" evidence="3">
    <location>
        <begin position="150"/>
        <end position="259"/>
    </location>
</feature>
<dbReference type="Pfam" id="PF00059">
    <property type="entry name" value="Lectin_C"/>
    <property type="match status" value="2"/>
</dbReference>
<keyword evidence="2" id="KW-0732">Signal</keyword>
<dbReference type="PROSITE" id="PS50041">
    <property type="entry name" value="C_TYPE_LECTIN_2"/>
    <property type="match status" value="2"/>
</dbReference>
<organism evidence="4 5">
    <name type="scientific">Knipowitschia caucasica</name>
    <name type="common">Caucasian dwarf goby</name>
    <name type="synonym">Pomatoschistus caucasicus</name>
    <dbReference type="NCBI Taxonomy" id="637954"/>
    <lineage>
        <taxon>Eukaryota</taxon>
        <taxon>Metazoa</taxon>
        <taxon>Chordata</taxon>
        <taxon>Craniata</taxon>
        <taxon>Vertebrata</taxon>
        <taxon>Euteleostomi</taxon>
        <taxon>Actinopterygii</taxon>
        <taxon>Neopterygii</taxon>
        <taxon>Teleostei</taxon>
        <taxon>Neoteleostei</taxon>
        <taxon>Acanthomorphata</taxon>
        <taxon>Gobiaria</taxon>
        <taxon>Gobiiformes</taxon>
        <taxon>Gobioidei</taxon>
        <taxon>Gobiidae</taxon>
        <taxon>Gobiinae</taxon>
        <taxon>Knipowitschia</taxon>
    </lineage>
</organism>
<protein>
    <recommendedName>
        <fullName evidence="3">C-type lectin domain-containing protein</fullName>
    </recommendedName>
</protein>
<feature type="signal peptide" evidence="2">
    <location>
        <begin position="1"/>
        <end position="18"/>
    </location>
</feature>
<dbReference type="InterPro" id="IPR016187">
    <property type="entry name" value="CTDL_fold"/>
</dbReference>
<accession>A0AAV2LVU6</accession>
<dbReference type="Proteomes" id="UP001497482">
    <property type="component" value="Chromosome 5"/>
</dbReference>
<evidence type="ECO:0000256" key="2">
    <source>
        <dbReference type="SAM" id="SignalP"/>
    </source>
</evidence>
<sequence length="262" mass="29799">MDALIFTFLLYGLKAASSFHAAIYEYHAIDTQKTWYDAQQHCRTHYTDLATFRNMEDIERFQRPASFTGNAWIGLFDDPASWKRVMGNESNSWRWSSTGTTSPGGYQNWLSSEPDHHGATNYCGLIRDGLWGDGGCTSQLPFVCFTESPDGSRHFTLVSAGKTWSAAQTHCRQYFTDLATIRNEAENAAVASVLVASQWTWFGLYRRPWRWSDGSTSPFRRWLPGQPNNGNGNQHCVWESDARYWNDMPCSNLQPFVCAKGE</sequence>
<dbReference type="EMBL" id="OZ035827">
    <property type="protein sequence ID" value="CAL1605179.1"/>
    <property type="molecule type" value="Genomic_DNA"/>
</dbReference>
<evidence type="ECO:0000259" key="3">
    <source>
        <dbReference type="PROSITE" id="PS50041"/>
    </source>
</evidence>
<dbReference type="SMART" id="SM00034">
    <property type="entry name" value="CLECT"/>
    <property type="match status" value="2"/>
</dbReference>
<dbReference type="InterPro" id="IPR016186">
    <property type="entry name" value="C-type_lectin-like/link_sf"/>
</dbReference>
<dbReference type="InterPro" id="IPR001304">
    <property type="entry name" value="C-type_lectin-like"/>
</dbReference>
<dbReference type="PANTHER" id="PTHR45784:SF3">
    <property type="entry name" value="C-TYPE LECTIN DOMAIN FAMILY 4 MEMBER K-LIKE-RELATED"/>
    <property type="match status" value="1"/>
</dbReference>
<evidence type="ECO:0000313" key="4">
    <source>
        <dbReference type="EMBL" id="CAL1605179.1"/>
    </source>
</evidence>
<keyword evidence="5" id="KW-1185">Reference proteome</keyword>
<feature type="chain" id="PRO_5043886814" description="C-type lectin domain-containing protein" evidence="2">
    <location>
        <begin position="19"/>
        <end position="262"/>
    </location>
</feature>